<dbReference type="PANTHER" id="PTHR44757:SF2">
    <property type="entry name" value="BIOFILM ARCHITECTURE MAINTENANCE PROTEIN MBAA"/>
    <property type="match status" value="1"/>
</dbReference>
<dbReference type="SMART" id="SM00091">
    <property type="entry name" value="PAS"/>
    <property type="match status" value="4"/>
</dbReference>
<feature type="transmembrane region" description="Helical" evidence="5">
    <location>
        <begin position="15"/>
        <end position="36"/>
    </location>
</feature>
<dbReference type="SUPFAM" id="SSF55785">
    <property type="entry name" value="PYP-like sensor domain (PAS domain)"/>
    <property type="match status" value="4"/>
</dbReference>
<dbReference type="Pfam" id="PF13426">
    <property type="entry name" value="PAS_9"/>
    <property type="match status" value="2"/>
</dbReference>
<feature type="domain" description="PAS" evidence="6">
    <location>
        <begin position="878"/>
        <end position="924"/>
    </location>
</feature>
<dbReference type="CDD" id="cd01949">
    <property type="entry name" value="GGDEF"/>
    <property type="match status" value="1"/>
</dbReference>
<evidence type="ECO:0000259" key="7">
    <source>
        <dbReference type="PROSITE" id="PS50113"/>
    </source>
</evidence>
<dbReference type="SMART" id="SM00052">
    <property type="entry name" value="EAL"/>
    <property type="match status" value="1"/>
</dbReference>
<dbReference type="InterPro" id="IPR035919">
    <property type="entry name" value="EAL_sf"/>
</dbReference>
<dbReference type="FunFam" id="3.20.20.450:FF:000001">
    <property type="entry name" value="Cyclic di-GMP phosphodiesterase yahA"/>
    <property type="match status" value="1"/>
</dbReference>
<comment type="catalytic activity">
    <reaction evidence="4">
        <text>3',3'-c-di-GMP + H2O = 5'-phosphoguanylyl(3'-&gt;5')guanosine + H(+)</text>
        <dbReference type="Rhea" id="RHEA:24902"/>
        <dbReference type="ChEBI" id="CHEBI:15377"/>
        <dbReference type="ChEBI" id="CHEBI:15378"/>
        <dbReference type="ChEBI" id="CHEBI:58754"/>
        <dbReference type="ChEBI" id="CHEBI:58805"/>
        <dbReference type="EC" id="3.1.4.52"/>
    </reaction>
    <physiologicalReaction direction="left-to-right" evidence="4">
        <dbReference type="Rhea" id="RHEA:24903"/>
    </physiologicalReaction>
</comment>
<dbReference type="InterPro" id="IPR043128">
    <property type="entry name" value="Rev_trsase/Diguanyl_cyclase"/>
</dbReference>
<keyword evidence="5" id="KW-1133">Transmembrane helix</keyword>
<feature type="domain" description="PAC" evidence="7">
    <location>
        <begin position="716"/>
        <end position="769"/>
    </location>
</feature>
<dbReference type="PROSITE" id="PS50887">
    <property type="entry name" value="GGDEF"/>
    <property type="match status" value="1"/>
</dbReference>
<dbReference type="STRING" id="1760988.SAMN02949497_1573"/>
<dbReference type="Pfam" id="PF00990">
    <property type="entry name" value="GGDEF"/>
    <property type="match status" value="1"/>
</dbReference>
<proteinExistence type="predicted"/>
<dbReference type="Proteomes" id="UP000192923">
    <property type="component" value="Unassembled WGS sequence"/>
</dbReference>
<sequence>MKDVRVFLGKNSQTLWLAVLLVFVPVLLGGVAYYFLRESARAEIQNQLRTAATLKAERIAAWLAESRTQVEALANGPQFVIRLQQYARGAAVERQELLDRNEYMRRLFDFDAVLLLDGQGRVSLGSGDTRLPLDVARILLEGRTPGVHLYDLALVRDAQGGERVEMGFFTRVDLDSPSASLVLYARIDARKFLYPLVREWPTDSASAETLLVRREGDEVVFLNELRHRPGTALTFRLPLDAANREHIIAGQALSGHLGIQEGLDYRRVPVLAYAQPIPGTPWIMVAKMDRDEAYAMVNRLSLMTVGLGLVFISGVFQAFLLLRRSESRRRDLERQIMANHFDYLSKYANDAILLADANRRIIEVNDRTMQFYGYARQELLGLRIDDLRAEAERPWVEPQWRELLEAGAMVLETVHRRKDGSAFPVESSLRVIERGGLRFCQDIVRDITERRLAQQRIERLNRFYLLLYRADDAIVRARRVGDMLGEVCRVIVETGGFQWVWVGLREPGSRKLRPAAQAGASGFPDATAALAQARSWEGQGPSSLALRLGRPYVCNDVATDPSVYAWRNQTGLDRLLACAAFPIAGSEGHCGVLCVGSDRANVFDHETVNLLAELAASLSLALDRFQTERRREEAVALLRDREERLSLAMQAGNTALFDFDIAAGESRVSPEYPRMLGYDPASYQESYAGWIERLHPDDLGVVETLRQYLAGGVDSYRVEYRQRTASGDWHWILAVGKVMEYSPEGKPLRLMGTLTDIHSLKTTEQALRDSTERYGQLFRLIPEPLWVYDCGSLAILEANAAAARRYGYAPDEFARLSLADLWPEAGCDSLRVARARHRRKDGTAVEVEVYSLRMRYGGRDASLVLAIDIGERLRYEARLRLSAQVIESSNEGIMIADRDNLIVSVNPAFAEATGYSAAEVVGQNPKLLKSGRHGPEFYARLWQTLDGAGAWRGEIWNRHKDGHFFPEWLSISTIRDEQGEVQNYIGIFTDISEHKRNEERIRHLAYYDALTNLPNRAFFRERLAAALAHAEREGEPMAVFVLDLDHFKHINDSLGHLIGDALLQEAARRMRTAVREQDTVARPGGDEFMLILPGTDADGAAHTAQKIVKALSQPMRIEGHELHISCSLGISLYPDNGQAGSDLIGNADVAMYRAKQRGRNAYQFFTEEMQREAVNALTLEQHLRQALDSDELRLHYQPQVDIRDGRVVGCEALLRWSHPEWGDVAPSRFIRVAEESGLIRDLGLWVLRRAARQLKDWADAGHPPLPTSVNVSALQFHHDGHRSAIGEQVARVLDETGIAPEWLELEITETGLMEDHEQTSRSLNQLRDMGVRVAIDDFGIGYSSLNYLKRFPVSRLKIDQSFVRDIAVDPGDEAIIDTIIQLGRNFGLTVIAEGVETAQQLEKLRVKGCDQAQGFYFSHPLPADQLGAWLRGDRAGSA</sequence>
<dbReference type="Pfam" id="PF08447">
    <property type="entry name" value="PAS_3"/>
    <property type="match status" value="1"/>
</dbReference>
<dbReference type="InterPro" id="IPR000014">
    <property type="entry name" value="PAS"/>
</dbReference>
<reference evidence="10 11" key="1">
    <citation type="submission" date="2016-12" db="EMBL/GenBank/DDBJ databases">
        <authorList>
            <person name="Song W.-J."/>
            <person name="Kurnit D.M."/>
        </authorList>
    </citation>
    <scope>NUCLEOTIDE SEQUENCE [LARGE SCALE GENOMIC DNA]</scope>
    <source>
        <strain evidence="10 11">175</strain>
    </source>
</reference>
<dbReference type="InterPro" id="IPR001633">
    <property type="entry name" value="EAL_dom"/>
</dbReference>
<dbReference type="PANTHER" id="PTHR44757">
    <property type="entry name" value="DIGUANYLATE CYCLASE DGCP"/>
    <property type="match status" value="1"/>
</dbReference>
<dbReference type="PROSITE" id="PS50113">
    <property type="entry name" value="PAC"/>
    <property type="match status" value="3"/>
</dbReference>
<comment type="cofactor">
    <cofactor evidence="1">
        <name>Mg(2+)</name>
        <dbReference type="ChEBI" id="CHEBI:18420"/>
    </cofactor>
</comment>
<feature type="domain" description="EAL" evidence="8">
    <location>
        <begin position="1176"/>
        <end position="1434"/>
    </location>
</feature>
<dbReference type="InterPro" id="IPR001610">
    <property type="entry name" value="PAC"/>
</dbReference>
<keyword evidence="3" id="KW-0973">c-di-GMP</keyword>
<dbReference type="Gene3D" id="3.30.450.20">
    <property type="entry name" value="PAS domain"/>
    <property type="match status" value="4"/>
</dbReference>
<dbReference type="InterPro" id="IPR029016">
    <property type="entry name" value="GAF-like_dom_sf"/>
</dbReference>
<dbReference type="Gene3D" id="3.20.20.450">
    <property type="entry name" value="EAL domain"/>
    <property type="match status" value="1"/>
</dbReference>
<dbReference type="Gene3D" id="3.30.450.40">
    <property type="match status" value="1"/>
</dbReference>
<feature type="domain" description="PAS" evidence="6">
    <location>
        <begin position="337"/>
        <end position="407"/>
    </location>
</feature>
<protein>
    <recommendedName>
        <fullName evidence="2">cyclic-guanylate-specific phosphodiesterase</fullName>
        <ecNumber evidence="2">3.1.4.52</ecNumber>
    </recommendedName>
</protein>
<keyword evidence="5" id="KW-0812">Transmembrane</keyword>
<evidence type="ECO:0000259" key="6">
    <source>
        <dbReference type="PROSITE" id="PS50112"/>
    </source>
</evidence>
<dbReference type="EC" id="3.1.4.52" evidence="2"/>
<evidence type="ECO:0000313" key="10">
    <source>
        <dbReference type="EMBL" id="SMF94264.1"/>
    </source>
</evidence>
<dbReference type="EMBL" id="FXAM01000001">
    <property type="protein sequence ID" value="SMF94264.1"/>
    <property type="molecule type" value="Genomic_DNA"/>
</dbReference>
<organism evidence="10 11">
    <name type="scientific">Methylomagnum ishizawai</name>
    <dbReference type="NCBI Taxonomy" id="1760988"/>
    <lineage>
        <taxon>Bacteria</taxon>
        <taxon>Pseudomonadati</taxon>
        <taxon>Pseudomonadota</taxon>
        <taxon>Gammaproteobacteria</taxon>
        <taxon>Methylococcales</taxon>
        <taxon>Methylococcaceae</taxon>
        <taxon>Methylomagnum</taxon>
    </lineage>
</organism>
<dbReference type="PROSITE" id="PS50883">
    <property type="entry name" value="EAL"/>
    <property type="match status" value="1"/>
</dbReference>
<dbReference type="Pfam" id="PF13185">
    <property type="entry name" value="GAF_2"/>
    <property type="match status" value="1"/>
</dbReference>
<evidence type="ECO:0000256" key="4">
    <source>
        <dbReference type="ARBA" id="ARBA00051114"/>
    </source>
</evidence>
<keyword evidence="11" id="KW-1185">Reference proteome</keyword>
<dbReference type="GO" id="GO:0071111">
    <property type="term" value="F:cyclic-guanylate-specific phosphodiesterase activity"/>
    <property type="evidence" value="ECO:0007669"/>
    <property type="project" value="UniProtKB-EC"/>
</dbReference>
<dbReference type="CDD" id="cd01948">
    <property type="entry name" value="EAL"/>
    <property type="match status" value="1"/>
</dbReference>
<dbReference type="InterPro" id="IPR000160">
    <property type="entry name" value="GGDEF_dom"/>
</dbReference>
<dbReference type="GO" id="GO:0071732">
    <property type="term" value="P:cellular response to nitric oxide"/>
    <property type="evidence" value="ECO:0007669"/>
    <property type="project" value="UniProtKB-ARBA"/>
</dbReference>
<dbReference type="InterPro" id="IPR035965">
    <property type="entry name" value="PAS-like_dom_sf"/>
</dbReference>
<dbReference type="Pfam" id="PF00563">
    <property type="entry name" value="EAL"/>
    <property type="match status" value="1"/>
</dbReference>
<name>A0A1Y6D1J3_9GAMM</name>
<dbReference type="InterPro" id="IPR052155">
    <property type="entry name" value="Biofilm_reg_signaling"/>
</dbReference>
<dbReference type="InterPro" id="IPR029787">
    <property type="entry name" value="Nucleotide_cyclase"/>
</dbReference>
<evidence type="ECO:0000256" key="1">
    <source>
        <dbReference type="ARBA" id="ARBA00001946"/>
    </source>
</evidence>
<evidence type="ECO:0000256" key="2">
    <source>
        <dbReference type="ARBA" id="ARBA00012282"/>
    </source>
</evidence>
<evidence type="ECO:0000256" key="3">
    <source>
        <dbReference type="ARBA" id="ARBA00022636"/>
    </source>
</evidence>
<dbReference type="Pfam" id="PF13188">
    <property type="entry name" value="PAS_8"/>
    <property type="match status" value="1"/>
</dbReference>
<evidence type="ECO:0000256" key="5">
    <source>
        <dbReference type="SAM" id="Phobius"/>
    </source>
</evidence>
<evidence type="ECO:0000259" key="9">
    <source>
        <dbReference type="PROSITE" id="PS50887"/>
    </source>
</evidence>
<feature type="domain" description="PAS" evidence="6">
    <location>
        <begin position="770"/>
        <end position="813"/>
    </location>
</feature>
<dbReference type="InterPro" id="IPR000700">
    <property type="entry name" value="PAS-assoc_C"/>
</dbReference>
<dbReference type="OrthoDB" id="8553030at2"/>
<gene>
    <name evidence="10" type="ORF">SAMN02949497_1573</name>
</gene>
<evidence type="ECO:0000313" key="11">
    <source>
        <dbReference type="Proteomes" id="UP000192923"/>
    </source>
</evidence>
<dbReference type="CDD" id="cd00130">
    <property type="entry name" value="PAS"/>
    <property type="match status" value="3"/>
</dbReference>
<dbReference type="SMART" id="SM00086">
    <property type="entry name" value="PAC"/>
    <property type="match status" value="4"/>
</dbReference>
<accession>A0A1Y6D1J3</accession>
<dbReference type="SUPFAM" id="SSF55073">
    <property type="entry name" value="Nucleotide cyclase"/>
    <property type="match status" value="1"/>
</dbReference>
<dbReference type="NCBIfam" id="TIGR00229">
    <property type="entry name" value="sensory_box"/>
    <property type="match status" value="4"/>
</dbReference>
<dbReference type="SMART" id="SM00267">
    <property type="entry name" value="GGDEF"/>
    <property type="match status" value="1"/>
</dbReference>
<dbReference type="InterPro" id="IPR013655">
    <property type="entry name" value="PAS_fold_3"/>
</dbReference>
<dbReference type="PROSITE" id="PS50112">
    <property type="entry name" value="PAS"/>
    <property type="match status" value="3"/>
</dbReference>
<evidence type="ECO:0000259" key="8">
    <source>
        <dbReference type="PROSITE" id="PS50883"/>
    </source>
</evidence>
<dbReference type="SUPFAM" id="SSF55781">
    <property type="entry name" value="GAF domain-like"/>
    <property type="match status" value="1"/>
</dbReference>
<dbReference type="SMART" id="SM00065">
    <property type="entry name" value="GAF"/>
    <property type="match status" value="1"/>
</dbReference>
<feature type="transmembrane region" description="Helical" evidence="5">
    <location>
        <begin position="300"/>
        <end position="322"/>
    </location>
</feature>
<dbReference type="RefSeq" id="WP_085211484.1">
    <property type="nucleotide sequence ID" value="NZ_FXAM01000001.1"/>
</dbReference>
<feature type="domain" description="GGDEF" evidence="9">
    <location>
        <begin position="1035"/>
        <end position="1167"/>
    </location>
</feature>
<dbReference type="SUPFAM" id="SSF141868">
    <property type="entry name" value="EAL domain-like"/>
    <property type="match status" value="1"/>
</dbReference>
<dbReference type="NCBIfam" id="TIGR00254">
    <property type="entry name" value="GGDEF"/>
    <property type="match status" value="1"/>
</dbReference>
<keyword evidence="5" id="KW-0472">Membrane</keyword>
<feature type="domain" description="PAC" evidence="7">
    <location>
        <begin position="409"/>
        <end position="459"/>
    </location>
</feature>
<dbReference type="Gene3D" id="3.30.70.270">
    <property type="match status" value="1"/>
</dbReference>
<feature type="domain" description="PAC" evidence="7">
    <location>
        <begin position="951"/>
        <end position="1003"/>
    </location>
</feature>
<dbReference type="FunFam" id="3.30.70.270:FF:000001">
    <property type="entry name" value="Diguanylate cyclase domain protein"/>
    <property type="match status" value="1"/>
</dbReference>
<dbReference type="InterPro" id="IPR003018">
    <property type="entry name" value="GAF"/>
</dbReference>